<protein>
    <submittedName>
        <fullName evidence="1">Uncharacterized protein</fullName>
    </submittedName>
</protein>
<evidence type="ECO:0000313" key="1">
    <source>
        <dbReference type="EMBL" id="QHT01439.1"/>
    </source>
</evidence>
<dbReference type="EMBL" id="MN739372">
    <property type="protein sequence ID" value="QHT01439.1"/>
    <property type="molecule type" value="Genomic_DNA"/>
</dbReference>
<name>A0A6C0CCM5_9ZZZZ</name>
<reference evidence="1" key="1">
    <citation type="journal article" date="2020" name="Nature">
        <title>Giant virus diversity and host interactions through global metagenomics.</title>
        <authorList>
            <person name="Schulz F."/>
            <person name="Roux S."/>
            <person name="Paez-Espino D."/>
            <person name="Jungbluth S."/>
            <person name="Walsh D.A."/>
            <person name="Denef V.J."/>
            <person name="McMahon K.D."/>
            <person name="Konstantinidis K.T."/>
            <person name="Eloe-Fadrosh E.A."/>
            <person name="Kyrpides N.C."/>
            <person name="Woyke T."/>
        </authorList>
    </citation>
    <scope>NUCLEOTIDE SEQUENCE</scope>
    <source>
        <strain evidence="1">GVMAG-M-3300020192-26</strain>
    </source>
</reference>
<sequence length="79" mass="9410">MLTLCNDVIIKISENLKDKEKINLISTTKLLNELKRKMRYVDLVFVERIESLEYFDNFENIKIENAELAYPKGVKFVHF</sequence>
<dbReference type="AlphaFoldDB" id="A0A6C0CCM5"/>
<accession>A0A6C0CCM5</accession>
<proteinExistence type="predicted"/>
<organism evidence="1">
    <name type="scientific">viral metagenome</name>
    <dbReference type="NCBI Taxonomy" id="1070528"/>
    <lineage>
        <taxon>unclassified sequences</taxon>
        <taxon>metagenomes</taxon>
        <taxon>organismal metagenomes</taxon>
    </lineage>
</organism>